<comment type="caution">
    <text evidence="2">The sequence shown here is derived from an EMBL/GenBank/DDBJ whole genome shotgun (WGS) entry which is preliminary data.</text>
</comment>
<protein>
    <submittedName>
        <fullName evidence="2">Uncharacterized protein</fullName>
    </submittedName>
</protein>
<evidence type="ECO:0000313" key="3">
    <source>
        <dbReference type="Proteomes" id="UP000249046"/>
    </source>
</evidence>
<sequence>MRTTLHAGIAFALALLAGSAQAVSFTAIDLPTGQATGLSHNGRIVGGVAGGAAWRWTPQRGAVVLDDFSDANGMSSWAQPLAGSTTDGDGNRVAALAYSNAAFVGPTVIGGFPGGGPGFDGHLATAYDVSDNGIAVGLAYDADNNPIAFRWSAGEGMTRLPVNRPANYSRANGISGDGSTIFGWNDQDNGGRTGVVWQGGQTIDLTYQGEGVGEALASNGDGSVIVGSGAFTENGSEAWRWTAATGVQPIGFIGVMGGAYAFAVSEDGNVVVGASGFGWDRSAVVWTPATGMVTLADYAAANGVTIPDGWSLNTASGVSADGKTIAGWGLSDAGMGSFVIDLHAEEATEALVEATGTVNWNDLTSGPFAGLPVGSKVRMSFRIAADGALEMEPDQATSYPVVLDSFRLEAGSASETLVASPAGPGLILSNDYPKSDGIHLFSTPTATAGQTLEFELFNPGGDLFDSDSLARINRTFGPEFFEKIAWSVQADGGATGMWLDLESVTISDVGASDVLFADGFEGAAP</sequence>
<organism evidence="2 3">
    <name type="scientific">Rhodanobacter denitrificans</name>
    <dbReference type="NCBI Taxonomy" id="666685"/>
    <lineage>
        <taxon>Bacteria</taxon>
        <taxon>Pseudomonadati</taxon>
        <taxon>Pseudomonadota</taxon>
        <taxon>Gammaproteobacteria</taxon>
        <taxon>Lysobacterales</taxon>
        <taxon>Rhodanobacteraceae</taxon>
        <taxon>Rhodanobacter</taxon>
    </lineage>
</organism>
<dbReference type="EMBL" id="QFPO01000003">
    <property type="protein sequence ID" value="PZQ18667.1"/>
    <property type="molecule type" value="Genomic_DNA"/>
</dbReference>
<evidence type="ECO:0000256" key="1">
    <source>
        <dbReference type="SAM" id="SignalP"/>
    </source>
</evidence>
<reference evidence="2 3" key="1">
    <citation type="submission" date="2017-08" db="EMBL/GenBank/DDBJ databases">
        <title>Infants hospitalized years apart are colonized by the same room-sourced microbial strains.</title>
        <authorList>
            <person name="Brooks B."/>
            <person name="Olm M.R."/>
            <person name="Firek B.A."/>
            <person name="Baker R."/>
            <person name="Thomas B.C."/>
            <person name="Morowitz M.J."/>
            <person name="Banfield J.F."/>
        </authorList>
    </citation>
    <scope>NUCLEOTIDE SEQUENCE [LARGE SCALE GENOMIC DNA]</scope>
    <source>
        <strain evidence="2">S2_005_003_R2_42</strain>
    </source>
</reference>
<accession>A0A2W5MFL5</accession>
<keyword evidence="1" id="KW-0732">Signal</keyword>
<gene>
    <name evidence="2" type="ORF">DI564_05085</name>
</gene>
<dbReference type="AlphaFoldDB" id="A0A2W5MFL5"/>
<feature type="chain" id="PRO_5015882807" evidence="1">
    <location>
        <begin position="23"/>
        <end position="525"/>
    </location>
</feature>
<feature type="signal peptide" evidence="1">
    <location>
        <begin position="1"/>
        <end position="22"/>
    </location>
</feature>
<proteinExistence type="predicted"/>
<dbReference type="Proteomes" id="UP000249046">
    <property type="component" value="Unassembled WGS sequence"/>
</dbReference>
<name>A0A2W5MFL5_9GAMM</name>
<evidence type="ECO:0000313" key="2">
    <source>
        <dbReference type="EMBL" id="PZQ18667.1"/>
    </source>
</evidence>